<dbReference type="Proteomes" id="UP000298138">
    <property type="component" value="Unassembled WGS sequence"/>
</dbReference>
<proteinExistence type="predicted"/>
<accession>A0A4S2N3M7</accession>
<feature type="region of interest" description="Disordered" evidence="1">
    <location>
        <begin position="290"/>
        <end position="341"/>
    </location>
</feature>
<evidence type="ECO:0000256" key="1">
    <source>
        <dbReference type="SAM" id="MobiDB-lite"/>
    </source>
</evidence>
<reference evidence="2 3" key="1">
    <citation type="submission" date="2019-04" db="EMBL/GenBank/DDBJ databases">
        <title>Comparative genomics and transcriptomics to analyze fruiting body development in filamentous ascomycetes.</title>
        <authorList>
            <consortium name="DOE Joint Genome Institute"/>
            <person name="Lutkenhaus R."/>
            <person name="Traeger S."/>
            <person name="Breuer J."/>
            <person name="Kuo A."/>
            <person name="Lipzen A."/>
            <person name="Pangilinan J."/>
            <person name="Dilworth D."/>
            <person name="Sandor L."/>
            <person name="Poggeler S."/>
            <person name="Barry K."/>
            <person name="Grigoriev I.V."/>
            <person name="Nowrousian M."/>
        </authorList>
    </citation>
    <scope>NUCLEOTIDE SEQUENCE [LARGE SCALE GENOMIC DNA]</scope>
    <source>
        <strain evidence="2 3">CBS 389.68</strain>
    </source>
</reference>
<dbReference type="Pfam" id="PF00300">
    <property type="entry name" value="His_Phos_1"/>
    <property type="match status" value="1"/>
</dbReference>
<evidence type="ECO:0000313" key="2">
    <source>
        <dbReference type="EMBL" id="TGZ83800.1"/>
    </source>
</evidence>
<keyword evidence="3" id="KW-1185">Reference proteome</keyword>
<dbReference type="AlphaFoldDB" id="A0A4S2N3M7"/>
<dbReference type="OrthoDB" id="10261749at2759"/>
<dbReference type="InterPro" id="IPR013078">
    <property type="entry name" value="His_Pase_superF_clade-1"/>
</dbReference>
<dbReference type="SUPFAM" id="SSF53254">
    <property type="entry name" value="Phosphoglycerate mutase-like"/>
    <property type="match status" value="1"/>
</dbReference>
<feature type="compositionally biased region" description="Acidic residues" evidence="1">
    <location>
        <begin position="312"/>
        <end position="329"/>
    </location>
</feature>
<dbReference type="SMART" id="SM00855">
    <property type="entry name" value="PGAM"/>
    <property type="match status" value="1"/>
</dbReference>
<dbReference type="InParanoid" id="A0A4S2N3M7"/>
<dbReference type="FunCoup" id="A0A4S2N3M7">
    <property type="interactions" value="77"/>
</dbReference>
<dbReference type="PANTHER" id="PTHR46192">
    <property type="entry name" value="BROAD-RANGE ACID PHOSPHATASE DET1"/>
    <property type="match status" value="1"/>
</dbReference>
<dbReference type="STRING" id="341454.A0A4S2N3M7"/>
<evidence type="ECO:0000313" key="3">
    <source>
        <dbReference type="Proteomes" id="UP000298138"/>
    </source>
</evidence>
<dbReference type="CDD" id="cd07067">
    <property type="entry name" value="HP_PGM_like"/>
    <property type="match status" value="1"/>
</dbReference>
<dbReference type="Gene3D" id="3.40.50.1240">
    <property type="entry name" value="Phosphoglycerate mutase-like"/>
    <property type="match status" value="1"/>
</dbReference>
<dbReference type="InterPro" id="IPR052765">
    <property type="entry name" value="PGM-Related"/>
</dbReference>
<protein>
    <submittedName>
        <fullName evidence="2">Phosphoglycerate mutase-like protein</fullName>
    </submittedName>
</protein>
<feature type="region of interest" description="Disordered" evidence="1">
    <location>
        <begin position="358"/>
        <end position="378"/>
    </location>
</feature>
<name>A0A4S2N3M7_9PEZI</name>
<sequence>MGKPRLIILIRHAESTGNENRSVHQSIPDHRVPLTTLGHEQALQAGSRLAALLQPTDTLQIITSPYQRTRETTLGILSSPELATHPCASTIKVYEEPRLREQDFGNFQPCQAEMTRMWHERAAYGHFFYRIPNGESAADAYDRCAGFNESLWRQFASPNFPSVCVLVTHGLMTRIFLMKWYHYSVEHFEDLKNVGHTEMIIMERNERGKYDLKTPLRTWSGKSYDRQRELARYRCPPVDTDWSKLKSPTITSLDTSGLEQILNGRKWGGCVNGCSHSAEGLAPRDKTKGIMQAGRDFGGSRSGAPSMVGSDSEPDDDFDDENQAEDDGLETPANVAKNSCEPSAVMERLILEEKREAQKAKQAASLQVSVVDTTDKQA</sequence>
<dbReference type="InterPro" id="IPR029033">
    <property type="entry name" value="His_PPase_superfam"/>
</dbReference>
<organism evidence="2 3">
    <name type="scientific">Ascodesmis nigricans</name>
    <dbReference type="NCBI Taxonomy" id="341454"/>
    <lineage>
        <taxon>Eukaryota</taxon>
        <taxon>Fungi</taxon>
        <taxon>Dikarya</taxon>
        <taxon>Ascomycota</taxon>
        <taxon>Pezizomycotina</taxon>
        <taxon>Pezizomycetes</taxon>
        <taxon>Pezizales</taxon>
        <taxon>Ascodesmidaceae</taxon>
        <taxon>Ascodesmis</taxon>
    </lineage>
</organism>
<gene>
    <name evidence="2" type="ORF">EX30DRAFT_91810</name>
</gene>
<dbReference type="EMBL" id="ML220113">
    <property type="protein sequence ID" value="TGZ83800.1"/>
    <property type="molecule type" value="Genomic_DNA"/>
</dbReference>